<dbReference type="EMBL" id="QOCI01000008">
    <property type="protein sequence ID" value="RRR18245.1"/>
    <property type="molecule type" value="Genomic_DNA"/>
</dbReference>
<reference evidence="1 2" key="1">
    <citation type="submission" date="2018-07" db="EMBL/GenBank/DDBJ databases">
        <title>Brachybacteriurn paraconglorneratum KCTC 9916.</title>
        <authorList>
            <person name="Li Y."/>
        </authorList>
    </citation>
    <scope>NUCLEOTIDE SEQUENCE [LARGE SCALE GENOMIC DNA]</scope>
    <source>
        <strain evidence="1 2">KCTC 9916</strain>
    </source>
</reference>
<evidence type="ECO:0000313" key="2">
    <source>
        <dbReference type="Proteomes" id="UP000274327"/>
    </source>
</evidence>
<sequence>MTGYLGTTARMVPVAPASAQSEARPERFVVQAAASRRWAFDTARRGGVQGREWAVELGLLDAAEMSAVDEFVQGAWGPGPFRWVSCAAHDSNVLTPGQSILAALDAGTGMDTATGWSPRSVLGPGRVVLAERVPVIPGKPVTVAVDTTGAATLTVTFRSAAGAIDSTRTVSASGTLAQRLVYSAPSVMWSSRSVDIEVSGHIRASRPQVSWTREARPWVPGRGAEQVIIQSGVADPLVINPAGGYWSGSLNLIEVG</sequence>
<evidence type="ECO:0000313" key="1">
    <source>
        <dbReference type="EMBL" id="RRR18245.1"/>
    </source>
</evidence>
<name>A0A426SJB4_9MICO</name>
<gene>
    <name evidence="1" type="ORF">DS079_10890</name>
</gene>
<protein>
    <submittedName>
        <fullName evidence="1">Uncharacterized protein</fullName>
    </submittedName>
</protein>
<keyword evidence="2" id="KW-1185">Reference proteome</keyword>
<comment type="caution">
    <text evidence="1">The sequence shown here is derived from an EMBL/GenBank/DDBJ whole genome shotgun (WGS) entry which is preliminary data.</text>
</comment>
<organism evidence="1 2">
    <name type="scientific">Brachybacterium paraconglomeratum</name>
    <dbReference type="NCBI Taxonomy" id="173362"/>
    <lineage>
        <taxon>Bacteria</taxon>
        <taxon>Bacillati</taxon>
        <taxon>Actinomycetota</taxon>
        <taxon>Actinomycetes</taxon>
        <taxon>Micrococcales</taxon>
        <taxon>Dermabacteraceae</taxon>
        <taxon>Brachybacterium</taxon>
    </lineage>
</organism>
<proteinExistence type="predicted"/>
<dbReference type="Proteomes" id="UP000274327">
    <property type="component" value="Unassembled WGS sequence"/>
</dbReference>
<accession>A0A426SJB4</accession>
<dbReference type="AlphaFoldDB" id="A0A426SJB4"/>